<sequence length="232" mass="26791">MQELNEKPFPKSETFAASKRSIYITCSLLANLLLWITKLPNGFHNRVLMRLGYTGSACQKPHIHFQRRKRGIQVFKVAKDRLILVPYGNATFPKKKKRHPDDTELIVEDLVDLPPEDNQETQADDGIVDLLSIKELEQLHLILDTAKNLVDEIDANSQRREAFKMGIQNTFIPYKSILLGKRGTRHYRMPRQQNRGEDIGSRKWDTEGDELRVVECETNCSCWSSMGQHDRS</sequence>
<comment type="caution">
    <text evidence="1">The sequence shown here is derived from an EMBL/GenBank/DDBJ whole genome shotgun (WGS) entry which is preliminary data.</text>
</comment>
<accession>A0AAW1N9R0</accession>
<keyword evidence="2" id="KW-1185">Reference proteome</keyword>
<gene>
    <name evidence="1" type="ORF">QE152_g1674</name>
</gene>
<evidence type="ECO:0000313" key="1">
    <source>
        <dbReference type="EMBL" id="KAK9753994.1"/>
    </source>
</evidence>
<dbReference type="Proteomes" id="UP001458880">
    <property type="component" value="Unassembled WGS sequence"/>
</dbReference>
<protein>
    <submittedName>
        <fullName evidence="1">Uncharacterized protein</fullName>
    </submittedName>
</protein>
<evidence type="ECO:0000313" key="2">
    <source>
        <dbReference type="Proteomes" id="UP001458880"/>
    </source>
</evidence>
<reference evidence="1 2" key="1">
    <citation type="journal article" date="2024" name="BMC Genomics">
        <title>De novo assembly and annotation of Popillia japonica's genome with initial clues to its potential as an invasive pest.</title>
        <authorList>
            <person name="Cucini C."/>
            <person name="Boschi S."/>
            <person name="Funari R."/>
            <person name="Cardaioli E."/>
            <person name="Iannotti N."/>
            <person name="Marturano G."/>
            <person name="Paoli F."/>
            <person name="Bruttini M."/>
            <person name="Carapelli A."/>
            <person name="Frati F."/>
            <person name="Nardi F."/>
        </authorList>
    </citation>
    <scope>NUCLEOTIDE SEQUENCE [LARGE SCALE GENOMIC DNA]</scope>
    <source>
        <strain evidence="1">DMR45628</strain>
    </source>
</reference>
<proteinExistence type="predicted"/>
<dbReference type="AlphaFoldDB" id="A0AAW1N9R0"/>
<dbReference type="EMBL" id="JASPKY010000009">
    <property type="protein sequence ID" value="KAK9753994.1"/>
    <property type="molecule type" value="Genomic_DNA"/>
</dbReference>
<name>A0AAW1N9R0_POPJA</name>
<organism evidence="1 2">
    <name type="scientific">Popillia japonica</name>
    <name type="common">Japanese beetle</name>
    <dbReference type="NCBI Taxonomy" id="7064"/>
    <lineage>
        <taxon>Eukaryota</taxon>
        <taxon>Metazoa</taxon>
        <taxon>Ecdysozoa</taxon>
        <taxon>Arthropoda</taxon>
        <taxon>Hexapoda</taxon>
        <taxon>Insecta</taxon>
        <taxon>Pterygota</taxon>
        <taxon>Neoptera</taxon>
        <taxon>Endopterygota</taxon>
        <taxon>Coleoptera</taxon>
        <taxon>Polyphaga</taxon>
        <taxon>Scarabaeiformia</taxon>
        <taxon>Scarabaeidae</taxon>
        <taxon>Rutelinae</taxon>
        <taxon>Popillia</taxon>
    </lineage>
</organism>